<dbReference type="EMBL" id="CP088278">
    <property type="protein sequence ID" value="UGX89612.1"/>
    <property type="molecule type" value="Genomic_DNA"/>
</dbReference>
<sequence length="372" mass="42313">MFDSHFEAAILRDDASYRLQERSLFSMPVYNPSTHYIDLTRNKYFHALLTLRHYVRAVSDYYFSVMHEGRNIDLFMLTPSISSPMGAGSDSEAIAIKFGELDSYLVDSSQFGFEPLLLNGMPMVYCYLPSMRGEDADSRHLNQFFHCEAEIRGSIGQLFPLIEGYIKALCRALSLMNNIVEKISANPKQTRNAINSITAAAAFPRVSFDQACELLREHGGKGITELATHRRTITAEGEMRLADLLKLDTPFWITNYDRDQVPFYLKPDRRHPEKAINADLIFPPLDGGCFGGEIVGCGERQDAADELIESLARQGICPRPYEWYIELRRQPNYSTTSGFGLGIERFLAWALCRTNIRDVIAYPRLKNIMTYP</sequence>
<evidence type="ECO:0000256" key="5">
    <source>
        <dbReference type="ARBA" id="ARBA00023146"/>
    </source>
</evidence>
<dbReference type="InterPro" id="IPR006195">
    <property type="entry name" value="aa-tRNA-synth_II"/>
</dbReference>
<dbReference type="Proteomes" id="UP000564836">
    <property type="component" value="Plasmid pBb323S2a"/>
</dbReference>
<evidence type="ECO:0000256" key="4">
    <source>
        <dbReference type="ARBA" id="ARBA00022917"/>
    </source>
</evidence>
<evidence type="ECO:0000256" key="3">
    <source>
        <dbReference type="ARBA" id="ARBA00022840"/>
    </source>
</evidence>
<keyword evidence="3" id="KW-0067">ATP-binding</keyword>
<dbReference type="PANTHER" id="PTHR22594:SF34">
    <property type="entry name" value="ASPARAGINE--TRNA LIGASE, MITOCHONDRIAL-RELATED"/>
    <property type="match status" value="1"/>
</dbReference>
<evidence type="ECO:0000313" key="7">
    <source>
        <dbReference type="EMBL" id="NYY96712.1"/>
    </source>
</evidence>
<keyword evidence="4" id="KW-0648">Protein biosynthesis</keyword>
<reference evidence="8 9" key="3">
    <citation type="journal article" date="2022" name="Int. J. Syst. Evol. Microbiol.">
        <title>Strains of Bradyrhizobium barranii sp. nov. associated with legumes native to Canada are symbionts of soybeans and belong to different subspecies (subsp. barranii subsp. nov. and subsp. apii subsp. nov.) and symbiovars (sv. glycinearum and sv. septentrionale).</title>
        <authorList>
            <person name="Bromfield E.S.P."/>
            <person name="Cloutier S."/>
            <person name="Wasai-Hara S."/>
            <person name="Minamisawa K."/>
        </authorList>
    </citation>
    <scope>NUCLEOTIDE SEQUENCE [LARGE SCALE GENOMIC DNA]</scope>
    <source>
        <strain evidence="9">323S2</strain>
        <plasmid evidence="8 9">pBb323S2a</plasmid>
    </source>
</reference>
<organism evidence="7">
    <name type="scientific">Bradyrhizobium barranii subsp. barranii</name>
    <dbReference type="NCBI Taxonomy" id="2823807"/>
    <lineage>
        <taxon>Bacteria</taxon>
        <taxon>Pseudomonadati</taxon>
        <taxon>Pseudomonadota</taxon>
        <taxon>Alphaproteobacteria</taxon>
        <taxon>Hyphomicrobiales</taxon>
        <taxon>Nitrobacteraceae</taxon>
        <taxon>Bradyrhizobium</taxon>
        <taxon>Bradyrhizobium barranii</taxon>
    </lineage>
</organism>
<dbReference type="RefSeq" id="WP_166354066.1">
    <property type="nucleotide sequence ID" value="NZ_CP049700.1"/>
</dbReference>
<gene>
    <name evidence="8" type="ORF">G6321_00002460</name>
    <name evidence="7" type="ORF">G6321_53350</name>
</gene>
<dbReference type="PANTHER" id="PTHR22594">
    <property type="entry name" value="ASPARTYL/LYSYL-TRNA SYNTHETASE"/>
    <property type="match status" value="1"/>
</dbReference>
<evidence type="ECO:0000313" key="9">
    <source>
        <dbReference type="Proteomes" id="UP000564836"/>
    </source>
</evidence>
<name>A0A7Z0QPY3_9BRAD</name>
<dbReference type="GO" id="GO:0004812">
    <property type="term" value="F:aminoacyl-tRNA ligase activity"/>
    <property type="evidence" value="ECO:0007669"/>
    <property type="project" value="UniProtKB-KW"/>
</dbReference>
<geneLocation type="plasmid" evidence="8 9">
    <name>pBb323S2a</name>
</geneLocation>
<evidence type="ECO:0000256" key="1">
    <source>
        <dbReference type="ARBA" id="ARBA00022598"/>
    </source>
</evidence>
<protein>
    <recommendedName>
        <fullName evidence="6">Aminoacyl-transfer RNA synthetases class-II family profile domain-containing protein</fullName>
    </recommendedName>
</protein>
<dbReference type="Gene3D" id="3.30.930.10">
    <property type="entry name" value="Bira Bifunctional Protein, Domain 2"/>
    <property type="match status" value="1"/>
</dbReference>
<feature type="domain" description="Aminoacyl-transfer RNA synthetases class-II family profile" evidence="6">
    <location>
        <begin position="124"/>
        <end position="363"/>
    </location>
</feature>
<dbReference type="EMBL" id="JACBFH010000004">
    <property type="protein sequence ID" value="NYY96712.1"/>
    <property type="molecule type" value="Genomic_DNA"/>
</dbReference>
<proteinExistence type="predicted"/>
<accession>A0A7Z0QPY3</accession>
<dbReference type="GO" id="GO:0006421">
    <property type="term" value="P:asparaginyl-tRNA aminoacylation"/>
    <property type="evidence" value="ECO:0007669"/>
    <property type="project" value="TreeGrafter"/>
</dbReference>
<dbReference type="GO" id="GO:0005524">
    <property type="term" value="F:ATP binding"/>
    <property type="evidence" value="ECO:0007669"/>
    <property type="project" value="UniProtKB-KW"/>
</dbReference>
<keyword evidence="2" id="KW-0547">Nucleotide-binding</keyword>
<dbReference type="SUPFAM" id="SSF55681">
    <property type="entry name" value="Class II aaRS and biotin synthetases"/>
    <property type="match status" value="1"/>
</dbReference>
<dbReference type="InterPro" id="IPR004364">
    <property type="entry name" value="Aa-tRNA-synt_II"/>
</dbReference>
<dbReference type="InterPro" id="IPR045864">
    <property type="entry name" value="aa-tRNA-synth_II/BPL/LPL"/>
</dbReference>
<reference evidence="8 9" key="1">
    <citation type="journal article" date="2017" name="Syst. Appl. Microbiol.">
        <title>Soybeans inoculated with root zone soils of Canadian native legumes harbour diverse and novel Bradyrhizobium spp. that possess agricultural potential.</title>
        <authorList>
            <person name="Bromfield E.S.P."/>
            <person name="Cloutier S."/>
            <person name="Tambong J.T."/>
            <person name="Tran Thi T.V."/>
        </authorList>
    </citation>
    <scope>NUCLEOTIDE SEQUENCE [LARGE SCALE GENOMIC DNA]</scope>
    <source>
        <strain evidence="8 9">323S2</strain>
    </source>
</reference>
<dbReference type="AlphaFoldDB" id="A0A7Z0QPY3"/>
<keyword evidence="1" id="KW-0436">Ligase</keyword>
<evidence type="ECO:0000313" key="8">
    <source>
        <dbReference type="EMBL" id="UGX89612.1"/>
    </source>
</evidence>
<dbReference type="Pfam" id="PF00152">
    <property type="entry name" value="tRNA-synt_2"/>
    <property type="match status" value="1"/>
</dbReference>
<keyword evidence="5" id="KW-0030">Aminoacyl-tRNA synthetase</keyword>
<reference evidence="7" key="2">
    <citation type="submission" date="2020-06" db="EMBL/GenBank/DDBJ databases">
        <title>Whole Genome Sequence of Bradyrhizobium sp. Strain 323S2.</title>
        <authorList>
            <person name="Bromfield E.S.P."/>
        </authorList>
    </citation>
    <scope>NUCLEOTIDE SEQUENCE [LARGE SCALE GENOMIC DNA]</scope>
    <source>
        <strain evidence="7">323S2</strain>
    </source>
</reference>
<evidence type="ECO:0000256" key="2">
    <source>
        <dbReference type="ARBA" id="ARBA00022741"/>
    </source>
</evidence>
<keyword evidence="8" id="KW-0614">Plasmid</keyword>
<evidence type="ECO:0000259" key="6">
    <source>
        <dbReference type="PROSITE" id="PS50862"/>
    </source>
</evidence>
<dbReference type="PROSITE" id="PS50862">
    <property type="entry name" value="AA_TRNA_LIGASE_II"/>
    <property type="match status" value="1"/>
</dbReference>